<dbReference type="Pfam" id="PF14372">
    <property type="entry name" value="hAT-like_RNase-H"/>
    <property type="match status" value="1"/>
</dbReference>
<dbReference type="STRING" id="3847.A0A0R0KPT7"/>
<evidence type="ECO:0000313" key="4">
    <source>
        <dbReference type="EnsemblPlants" id="KRH65796"/>
    </source>
</evidence>
<gene>
    <name evidence="3" type="ORF">GLYMA_03G062200</name>
</gene>
<reference evidence="3" key="3">
    <citation type="submission" date="2018-07" db="EMBL/GenBank/DDBJ databases">
        <title>WGS assembly of Glycine max.</title>
        <authorList>
            <person name="Schmutz J."/>
            <person name="Cannon S."/>
            <person name="Schlueter J."/>
            <person name="Ma J."/>
            <person name="Mitros T."/>
            <person name="Nelson W."/>
            <person name="Hyten D."/>
            <person name="Song Q."/>
            <person name="Thelen J."/>
            <person name="Cheng J."/>
            <person name="Xu D."/>
            <person name="Hellsten U."/>
            <person name="May G."/>
            <person name="Yu Y."/>
            <person name="Sakurai T."/>
            <person name="Umezawa T."/>
            <person name="Bhattacharyya M."/>
            <person name="Sandhu D."/>
            <person name="Valliyodan B."/>
            <person name="Lindquist E."/>
            <person name="Peto M."/>
            <person name="Grant D."/>
            <person name="Shu S."/>
            <person name="Goodstein D."/>
            <person name="Barry K."/>
            <person name="Futrell-Griggs M."/>
            <person name="Abernathy B."/>
            <person name="Du J."/>
            <person name="Tian Z."/>
            <person name="Zhu L."/>
            <person name="Gill N."/>
            <person name="Joshi T."/>
            <person name="Libault M."/>
            <person name="Sethuraman A."/>
            <person name="Zhang X."/>
            <person name="Shinozaki K."/>
            <person name="Nguyen H."/>
            <person name="Wing R."/>
            <person name="Cregan P."/>
            <person name="Specht J."/>
            <person name="Grimwood J."/>
            <person name="Rokhsar D."/>
            <person name="Stacey G."/>
            <person name="Shoemaker R."/>
            <person name="Jackson S."/>
        </authorList>
    </citation>
    <scope>NUCLEOTIDE SEQUENCE</scope>
    <source>
        <tissue evidence="3">Callus</tissue>
    </source>
</reference>
<dbReference type="GO" id="GO:0005634">
    <property type="term" value="C:nucleus"/>
    <property type="evidence" value="ECO:0007669"/>
    <property type="project" value="UniProtKB-SubCell"/>
</dbReference>
<sequence length="369" mass="43534">MMIIEHDLPFSFIEHRRFKDLLQYLHADVKLPSRRVATMNVNNLYESEKKKMKCMLSKVPSRISLTSDVWTSCTSELYMVFLEEWGIEQKIFSLTLDDASSNDKMQDYLKERLLHTNGLKIRESIKYVKGSEGRMKVFKACVAKVGGIHTKMGLTLDVITRWNSTFMMLESALVYRCAFCSLEFDDRSYSSCLINEEWERGRKMCDFLRPFFQITELIFGSSYPTSNFNKDELIRTMEIDMKTKFDKYWSDYSNVLSFGCILGPRFKIKILKYCYSKLGLDPISCQAKLKVMEHKLYTLYNEYEFIQFEDQDMSQVGKSQLDTYLEEANLSNKYHPNLDVLQYWKDNQAQFPDFVTPPMMVGWSIFEWT</sequence>
<dbReference type="GO" id="GO:0003677">
    <property type="term" value="F:DNA binding"/>
    <property type="evidence" value="ECO:0007669"/>
    <property type="project" value="UniProtKB-KW"/>
</dbReference>
<dbReference type="Proteomes" id="UP000008827">
    <property type="component" value="Chromosome 3"/>
</dbReference>
<dbReference type="InterPro" id="IPR012337">
    <property type="entry name" value="RNaseH-like_sf"/>
</dbReference>
<dbReference type="PANTHER" id="PTHR46481">
    <property type="entry name" value="ZINC FINGER BED DOMAIN-CONTAINING PROTEIN 4"/>
    <property type="match status" value="1"/>
</dbReference>
<keyword evidence="5" id="KW-1185">Reference proteome</keyword>
<evidence type="ECO:0000313" key="3">
    <source>
        <dbReference type="EMBL" id="KRH65796.1"/>
    </source>
</evidence>
<organism evidence="3">
    <name type="scientific">Glycine max</name>
    <name type="common">Soybean</name>
    <name type="synonym">Glycine hispida</name>
    <dbReference type="NCBI Taxonomy" id="3847"/>
    <lineage>
        <taxon>Eukaryota</taxon>
        <taxon>Viridiplantae</taxon>
        <taxon>Streptophyta</taxon>
        <taxon>Embryophyta</taxon>
        <taxon>Tracheophyta</taxon>
        <taxon>Spermatophyta</taxon>
        <taxon>Magnoliopsida</taxon>
        <taxon>eudicotyledons</taxon>
        <taxon>Gunneridae</taxon>
        <taxon>Pentapetalae</taxon>
        <taxon>rosids</taxon>
        <taxon>fabids</taxon>
        <taxon>Fabales</taxon>
        <taxon>Fabaceae</taxon>
        <taxon>Papilionoideae</taxon>
        <taxon>50 kb inversion clade</taxon>
        <taxon>NPAAA clade</taxon>
        <taxon>indigoferoid/millettioid clade</taxon>
        <taxon>Phaseoleae</taxon>
        <taxon>Glycine</taxon>
        <taxon>Glycine subgen. Soja</taxon>
    </lineage>
</organism>
<name>A0A0R0KPT7_SOYBN</name>
<dbReference type="AlphaFoldDB" id="A0A0R0KPT7"/>
<dbReference type="GO" id="GO:0008270">
    <property type="term" value="F:zinc ion binding"/>
    <property type="evidence" value="ECO:0007669"/>
    <property type="project" value="UniProtKB-KW"/>
</dbReference>
<accession>A0A0R0KPT7</accession>
<reference evidence="4" key="2">
    <citation type="submission" date="2018-02" db="UniProtKB">
        <authorList>
            <consortium name="EnsemblPlants"/>
        </authorList>
    </citation>
    <scope>IDENTIFICATION</scope>
    <source>
        <strain evidence="4">Williams 82</strain>
    </source>
</reference>
<evidence type="ECO:0000313" key="5">
    <source>
        <dbReference type="Proteomes" id="UP000008827"/>
    </source>
</evidence>
<keyword evidence="1" id="KW-0238">DNA-binding</keyword>
<dbReference type="SUPFAM" id="SSF53098">
    <property type="entry name" value="Ribonuclease H-like"/>
    <property type="match status" value="1"/>
</dbReference>
<dbReference type="Gramene" id="KRH65796">
    <property type="protein sequence ID" value="KRH65796"/>
    <property type="gene ID" value="GLYMA_03G062200"/>
</dbReference>
<reference evidence="3 4" key="1">
    <citation type="journal article" date="2010" name="Nature">
        <title>Genome sequence of the palaeopolyploid soybean.</title>
        <authorList>
            <person name="Schmutz J."/>
            <person name="Cannon S.B."/>
            <person name="Schlueter J."/>
            <person name="Ma J."/>
            <person name="Mitros T."/>
            <person name="Nelson W."/>
            <person name="Hyten D.L."/>
            <person name="Song Q."/>
            <person name="Thelen J.J."/>
            <person name="Cheng J."/>
            <person name="Xu D."/>
            <person name="Hellsten U."/>
            <person name="May G.D."/>
            <person name="Yu Y."/>
            <person name="Sakurai T."/>
            <person name="Umezawa T."/>
            <person name="Bhattacharyya M.K."/>
            <person name="Sandhu D."/>
            <person name="Valliyodan B."/>
            <person name="Lindquist E."/>
            <person name="Peto M."/>
            <person name="Grant D."/>
            <person name="Shu S."/>
            <person name="Goodstein D."/>
            <person name="Barry K."/>
            <person name="Futrell-Griggs M."/>
            <person name="Abernathy B."/>
            <person name="Du J."/>
            <person name="Tian Z."/>
            <person name="Zhu L."/>
            <person name="Gill N."/>
            <person name="Joshi T."/>
            <person name="Libault M."/>
            <person name="Sethuraman A."/>
            <person name="Zhang X.-C."/>
            <person name="Shinozaki K."/>
            <person name="Nguyen H.T."/>
            <person name="Wing R.A."/>
            <person name="Cregan P."/>
            <person name="Specht J."/>
            <person name="Grimwood J."/>
            <person name="Rokhsar D."/>
            <person name="Stacey G."/>
            <person name="Shoemaker R.C."/>
            <person name="Jackson S.A."/>
        </authorList>
    </citation>
    <scope>NUCLEOTIDE SEQUENCE</scope>
    <source>
        <strain evidence="4">cv. Williams 82</strain>
        <tissue evidence="3">Callus</tissue>
    </source>
</reference>
<proteinExistence type="predicted"/>
<dbReference type="InterPro" id="IPR052035">
    <property type="entry name" value="ZnF_BED_domain_contain"/>
</dbReference>
<dbReference type="EnsemblPlants" id="KRH65796">
    <property type="protein sequence ID" value="KRH65796"/>
    <property type="gene ID" value="GLYMA_03G062200"/>
</dbReference>
<protein>
    <recommendedName>
        <fullName evidence="2">hAT-like transposase RNase-H fold domain-containing protein</fullName>
    </recommendedName>
</protein>
<evidence type="ECO:0000256" key="1">
    <source>
        <dbReference type="ARBA" id="ARBA00023125"/>
    </source>
</evidence>
<feature type="domain" description="hAT-like transposase RNase-H fold" evidence="2">
    <location>
        <begin position="229"/>
        <end position="303"/>
    </location>
</feature>
<dbReference type="InParanoid" id="A0A0R0KPT7"/>
<dbReference type="PANTHER" id="PTHR46481:SF8">
    <property type="entry name" value="ZINC FINGER BED DOMAIN-CONTAINING PROTEIN RICESLEEPER 1-LIKE"/>
    <property type="match status" value="1"/>
</dbReference>
<dbReference type="OMA" id="MISSRIC"/>
<dbReference type="InterPro" id="IPR025525">
    <property type="entry name" value="hAT-like_transposase_RNase-H"/>
</dbReference>
<evidence type="ECO:0000259" key="2">
    <source>
        <dbReference type="Pfam" id="PF14372"/>
    </source>
</evidence>
<dbReference type="EMBL" id="CM000836">
    <property type="protein sequence ID" value="KRH65796.1"/>
    <property type="molecule type" value="Genomic_DNA"/>
</dbReference>